<dbReference type="EMBL" id="CP042913">
    <property type="protein sequence ID" value="QEG36328.1"/>
    <property type="molecule type" value="Genomic_DNA"/>
</dbReference>
<keyword evidence="3" id="KW-0238">DNA-binding</keyword>
<evidence type="ECO:0000256" key="1">
    <source>
        <dbReference type="ARBA" id="ARBA00009437"/>
    </source>
</evidence>
<dbReference type="Proteomes" id="UP000323917">
    <property type="component" value="Chromosome"/>
</dbReference>
<dbReference type="GO" id="GO:0003677">
    <property type="term" value="F:DNA binding"/>
    <property type="evidence" value="ECO:0007669"/>
    <property type="project" value="UniProtKB-KW"/>
</dbReference>
<evidence type="ECO:0000256" key="2">
    <source>
        <dbReference type="ARBA" id="ARBA00023015"/>
    </source>
</evidence>
<dbReference type="PROSITE" id="PS50931">
    <property type="entry name" value="HTH_LYSR"/>
    <property type="match status" value="1"/>
</dbReference>
<dbReference type="GO" id="GO:0003700">
    <property type="term" value="F:DNA-binding transcription factor activity"/>
    <property type="evidence" value="ECO:0007669"/>
    <property type="project" value="InterPro"/>
</dbReference>
<dbReference type="Pfam" id="PF00126">
    <property type="entry name" value="HTH_1"/>
    <property type="match status" value="1"/>
</dbReference>
<dbReference type="PANTHER" id="PTHR30293:SF2">
    <property type="entry name" value="TRANSCRIPTIONAL ACTIVATOR PROTEIN NHAR"/>
    <property type="match status" value="1"/>
</dbReference>
<dbReference type="PANTHER" id="PTHR30293">
    <property type="entry name" value="TRANSCRIPTIONAL REGULATORY PROTEIN NAC-RELATED"/>
    <property type="match status" value="1"/>
</dbReference>
<evidence type="ECO:0000313" key="7">
    <source>
        <dbReference type="EMBL" id="QEG36328.1"/>
    </source>
</evidence>
<evidence type="ECO:0000256" key="4">
    <source>
        <dbReference type="ARBA" id="ARBA00023159"/>
    </source>
</evidence>
<name>A0A5B9QBL2_9BACT</name>
<dbReference type="GO" id="GO:2000142">
    <property type="term" value="P:regulation of DNA-templated transcription initiation"/>
    <property type="evidence" value="ECO:0007669"/>
    <property type="project" value="TreeGrafter"/>
</dbReference>
<comment type="similarity">
    <text evidence="1">Belongs to the LysR transcriptional regulatory family.</text>
</comment>
<keyword evidence="2" id="KW-0805">Transcription regulation</keyword>
<reference evidence="7 8" key="1">
    <citation type="submission" date="2019-08" db="EMBL/GenBank/DDBJ databases">
        <title>Deep-cultivation of Planctomycetes and their phenomic and genomic characterization uncovers novel biology.</title>
        <authorList>
            <person name="Wiegand S."/>
            <person name="Jogler M."/>
            <person name="Boedeker C."/>
            <person name="Pinto D."/>
            <person name="Vollmers J."/>
            <person name="Rivas-Marin E."/>
            <person name="Kohn T."/>
            <person name="Peeters S.H."/>
            <person name="Heuer A."/>
            <person name="Rast P."/>
            <person name="Oberbeckmann S."/>
            <person name="Bunk B."/>
            <person name="Jeske O."/>
            <person name="Meyerdierks A."/>
            <person name="Storesund J.E."/>
            <person name="Kallscheuer N."/>
            <person name="Luecker S."/>
            <person name="Lage O.M."/>
            <person name="Pohl T."/>
            <person name="Merkel B.J."/>
            <person name="Hornburger P."/>
            <person name="Mueller R.-W."/>
            <person name="Bruemmer F."/>
            <person name="Labrenz M."/>
            <person name="Spormann A.M."/>
            <person name="Op den Camp H."/>
            <person name="Overmann J."/>
            <person name="Amann R."/>
            <person name="Jetten M.S.M."/>
            <person name="Mascher T."/>
            <person name="Medema M.H."/>
            <person name="Devos D.P."/>
            <person name="Kaster A.-K."/>
            <person name="Ovreas L."/>
            <person name="Rohde M."/>
            <person name="Galperin M.Y."/>
            <person name="Jogler C."/>
        </authorList>
    </citation>
    <scope>NUCLEOTIDE SEQUENCE [LARGE SCALE GENOMIC DNA]</scope>
    <source>
        <strain evidence="7 8">Pr1d</strain>
    </source>
</reference>
<dbReference type="InterPro" id="IPR005119">
    <property type="entry name" value="LysR_subst-bd"/>
</dbReference>
<dbReference type="RefSeq" id="WP_148074688.1">
    <property type="nucleotide sequence ID" value="NZ_CP042913.1"/>
</dbReference>
<dbReference type="Gene3D" id="1.10.10.10">
    <property type="entry name" value="Winged helix-like DNA-binding domain superfamily/Winged helix DNA-binding domain"/>
    <property type="match status" value="1"/>
</dbReference>
<proteinExistence type="inferred from homology"/>
<evidence type="ECO:0000256" key="5">
    <source>
        <dbReference type="ARBA" id="ARBA00023163"/>
    </source>
</evidence>
<dbReference type="NCBIfam" id="NF008284">
    <property type="entry name" value="PRK11062.1"/>
    <property type="match status" value="1"/>
</dbReference>
<keyword evidence="4" id="KW-0010">Activator</keyword>
<keyword evidence="5" id="KW-0804">Transcription</keyword>
<dbReference type="AlphaFoldDB" id="A0A5B9QBL2"/>
<dbReference type="SUPFAM" id="SSF46785">
    <property type="entry name" value="Winged helix' DNA-binding domain"/>
    <property type="match status" value="1"/>
</dbReference>
<evidence type="ECO:0000313" key="8">
    <source>
        <dbReference type="Proteomes" id="UP000323917"/>
    </source>
</evidence>
<evidence type="ECO:0000259" key="6">
    <source>
        <dbReference type="PROSITE" id="PS50931"/>
    </source>
</evidence>
<dbReference type="InterPro" id="IPR000847">
    <property type="entry name" value="LysR_HTH_N"/>
</dbReference>
<protein>
    <submittedName>
        <fullName evidence="7">Transcriptional activator protein NhaR</fullName>
    </submittedName>
</protein>
<dbReference type="Pfam" id="PF03466">
    <property type="entry name" value="LysR_substrate"/>
    <property type="match status" value="1"/>
</dbReference>
<gene>
    <name evidence="7" type="primary">nhaR_1</name>
    <name evidence="7" type="ORF">Pr1d_36410</name>
</gene>
<feature type="domain" description="HTH lysR-type" evidence="6">
    <location>
        <begin position="4"/>
        <end position="61"/>
    </location>
</feature>
<evidence type="ECO:0000256" key="3">
    <source>
        <dbReference type="ARBA" id="ARBA00023125"/>
    </source>
</evidence>
<dbReference type="CDD" id="cd08429">
    <property type="entry name" value="PBP2_NhaR"/>
    <property type="match status" value="1"/>
</dbReference>
<organism evidence="7 8">
    <name type="scientific">Bythopirellula goksoeyrii</name>
    <dbReference type="NCBI Taxonomy" id="1400387"/>
    <lineage>
        <taxon>Bacteria</taxon>
        <taxon>Pseudomonadati</taxon>
        <taxon>Planctomycetota</taxon>
        <taxon>Planctomycetia</taxon>
        <taxon>Pirellulales</taxon>
        <taxon>Lacipirellulaceae</taxon>
        <taxon>Bythopirellula</taxon>
    </lineage>
</organism>
<dbReference type="InterPro" id="IPR036390">
    <property type="entry name" value="WH_DNA-bd_sf"/>
</dbReference>
<dbReference type="SUPFAM" id="SSF53850">
    <property type="entry name" value="Periplasmic binding protein-like II"/>
    <property type="match status" value="1"/>
</dbReference>
<dbReference type="Gene3D" id="3.40.190.290">
    <property type="match status" value="1"/>
</dbReference>
<dbReference type="KEGG" id="bgok:Pr1d_36410"/>
<sequence>MEWLNYHHLYYFWLVARDGSIAKAAEQLKLAHPTISKQLRQLEASFEEKLFDQVGRNLVLTEFGQTVFRYAEEIFTIGRELQDAVHGRPIGRPLKFEVGIPDVIPKLIAYLLLMPAFRVDEDIHVVCHEGKHEELLAELALHRLDMVLSDAPIGPTDNVRAFSHLLGECGSSFFGTSALTSKYRRKFPTSLEGAPLLLPTVKTAVRRALEQWFYSEEIRPSIVGEFDDTALMKVFGQDGVGLFPAPTVIEKEVCRQYNVQVVGRTEAVRERYYAISVERRLKHPAVVAICESARQKLFEYRKGVSSS</sequence>
<keyword evidence="8" id="KW-1185">Reference proteome</keyword>
<dbReference type="OrthoDB" id="464481at2"/>
<dbReference type="InterPro" id="IPR036388">
    <property type="entry name" value="WH-like_DNA-bd_sf"/>
</dbReference>
<accession>A0A5B9QBL2</accession>